<evidence type="ECO:0000313" key="4">
    <source>
        <dbReference type="Proteomes" id="UP001165121"/>
    </source>
</evidence>
<evidence type="ECO:0000256" key="1">
    <source>
        <dbReference type="SAM" id="MobiDB-lite"/>
    </source>
</evidence>
<feature type="domain" description="Phospholipase D-like" evidence="2">
    <location>
        <begin position="165"/>
        <end position="271"/>
    </location>
</feature>
<dbReference type="Pfam" id="PF13091">
    <property type="entry name" value="PLDc_2"/>
    <property type="match status" value="1"/>
</dbReference>
<comment type="caution">
    <text evidence="3">The sequence shown here is derived from an EMBL/GenBank/DDBJ whole genome shotgun (WGS) entry which is preliminary data.</text>
</comment>
<feature type="region of interest" description="Disordered" evidence="1">
    <location>
        <begin position="1"/>
        <end position="45"/>
    </location>
</feature>
<organism evidence="3 4">
    <name type="scientific">Phytophthora fragariaefolia</name>
    <dbReference type="NCBI Taxonomy" id="1490495"/>
    <lineage>
        <taxon>Eukaryota</taxon>
        <taxon>Sar</taxon>
        <taxon>Stramenopiles</taxon>
        <taxon>Oomycota</taxon>
        <taxon>Peronosporomycetes</taxon>
        <taxon>Peronosporales</taxon>
        <taxon>Peronosporaceae</taxon>
        <taxon>Phytophthora</taxon>
    </lineage>
</organism>
<sequence>MADAASPMARTLQTPPVVATSRSASDFPTEPITKSPVCGRPTNGTEKCKEMSSEINGRTLADVAKAGQSYGSQTTGWMTRKKKMDGLELRGSGARPAVSKAGVGTVKTLPEVRCSSEESSCRVQAARVPKSINVRCVQSEVNTRLQTAIVDHWFGCDLRGETEVLKYIKGAVKSIKIGVESLTNQEFGRELAAAVGRRVAVMLVIDVKKSYNSGLESIKTLIEAGVQVCHCTEGLDWNTAIFDSQILVQGSRSWSDSSVQGFNVECAMVFTGPIGKCRSDGVFGYGGPDSPI</sequence>
<dbReference type="SUPFAM" id="SSF56024">
    <property type="entry name" value="Phospholipase D/nuclease"/>
    <property type="match status" value="1"/>
</dbReference>
<dbReference type="Proteomes" id="UP001165121">
    <property type="component" value="Unassembled WGS sequence"/>
</dbReference>
<proteinExistence type="predicted"/>
<dbReference type="Gene3D" id="3.30.870.10">
    <property type="entry name" value="Endonuclease Chain A"/>
    <property type="match status" value="1"/>
</dbReference>
<dbReference type="InterPro" id="IPR025202">
    <property type="entry name" value="PLD-like_dom"/>
</dbReference>
<evidence type="ECO:0000259" key="2">
    <source>
        <dbReference type="Pfam" id="PF13091"/>
    </source>
</evidence>
<name>A0A9W6XZ53_9STRA</name>
<accession>A0A9W6XZ53</accession>
<dbReference type="OrthoDB" id="113523at2759"/>
<protein>
    <submittedName>
        <fullName evidence="3">Unnamed protein product</fullName>
    </submittedName>
</protein>
<evidence type="ECO:0000313" key="3">
    <source>
        <dbReference type="EMBL" id="GMF50789.1"/>
    </source>
</evidence>
<dbReference type="AlphaFoldDB" id="A0A9W6XZ53"/>
<dbReference type="EMBL" id="BSXT01002775">
    <property type="protein sequence ID" value="GMF50789.1"/>
    <property type="molecule type" value="Genomic_DNA"/>
</dbReference>
<reference evidence="3" key="1">
    <citation type="submission" date="2023-04" db="EMBL/GenBank/DDBJ databases">
        <title>Phytophthora fragariaefolia NBRC 109709.</title>
        <authorList>
            <person name="Ichikawa N."/>
            <person name="Sato H."/>
            <person name="Tonouchi N."/>
        </authorList>
    </citation>
    <scope>NUCLEOTIDE SEQUENCE</scope>
    <source>
        <strain evidence="3">NBRC 109709</strain>
    </source>
</reference>
<gene>
    <name evidence="3" type="ORF">Pfra01_002033900</name>
</gene>
<keyword evidence="4" id="KW-1185">Reference proteome</keyword>